<protein>
    <submittedName>
        <fullName evidence="2">Uncharacterized protein</fullName>
    </submittedName>
</protein>
<organism evidence="2 3">
    <name type="scientific">Brevibacterium iodinum ATCC 49514</name>
    <dbReference type="NCBI Taxonomy" id="1255616"/>
    <lineage>
        <taxon>Bacteria</taxon>
        <taxon>Bacillati</taxon>
        <taxon>Actinomycetota</taxon>
        <taxon>Actinomycetes</taxon>
        <taxon>Micrococcales</taxon>
        <taxon>Brevibacteriaceae</taxon>
        <taxon>Brevibacterium</taxon>
    </lineage>
</organism>
<accession>A0A2H1HUJ7</accession>
<sequence>MDLTITVRADVLAAITHDLYGGESLGDVIEDLSYWEAAARKRFAGSSEDTSSPIDPTTTSPTTTISVPISDAPVRMLRESMRPGETLDGLVTALLIAEVRHRRTGMHWPVYGANEPVMTDDATTVQRLIVHHETAITTTGGHLMYTITTEVRDDVLTAFDASLDDWEDRNGEIAALIHLEDECRDAQWSMVCDDISSAQAGATTTIDVTLDAHDYATLERLLGTGEDAGQLLTGLMLSALSGHRQGAVRASDPLPMPA</sequence>
<evidence type="ECO:0000313" key="3">
    <source>
        <dbReference type="Proteomes" id="UP000234382"/>
    </source>
</evidence>
<keyword evidence="3" id="KW-1185">Reference proteome</keyword>
<dbReference type="AlphaFoldDB" id="A0A2H1HUJ7"/>
<proteinExistence type="predicted"/>
<evidence type="ECO:0000313" key="2">
    <source>
        <dbReference type="EMBL" id="SMX66530.1"/>
    </source>
</evidence>
<dbReference type="Proteomes" id="UP000234382">
    <property type="component" value="Unassembled WGS sequence"/>
</dbReference>
<name>A0A2H1HUJ7_9MICO</name>
<reference evidence="3" key="1">
    <citation type="submission" date="2017-03" db="EMBL/GenBank/DDBJ databases">
        <authorList>
            <person name="Monnet C."/>
        </authorList>
    </citation>
    <scope>NUCLEOTIDE SEQUENCE [LARGE SCALE GENOMIC DNA]</scope>
    <source>
        <strain evidence="3">ATCC 49514</strain>
    </source>
</reference>
<dbReference type="RefSeq" id="WP_101543671.1">
    <property type="nucleotide sequence ID" value="NZ_FXYX01000001.1"/>
</dbReference>
<feature type="compositionally biased region" description="Low complexity" evidence="1">
    <location>
        <begin position="46"/>
        <end position="64"/>
    </location>
</feature>
<dbReference type="EMBL" id="FXYX01000001">
    <property type="protein sequence ID" value="SMX66530.1"/>
    <property type="molecule type" value="Genomic_DNA"/>
</dbReference>
<evidence type="ECO:0000256" key="1">
    <source>
        <dbReference type="SAM" id="MobiDB-lite"/>
    </source>
</evidence>
<feature type="region of interest" description="Disordered" evidence="1">
    <location>
        <begin position="45"/>
        <end position="64"/>
    </location>
</feature>
<gene>
    <name evidence="2" type="ORF">BI49514_00292</name>
</gene>